<keyword evidence="2 6" id="KW-0812">Transmembrane</keyword>
<protein>
    <recommendedName>
        <fullName evidence="10">Mid2 domain-containing protein</fullName>
    </recommendedName>
</protein>
<evidence type="ECO:0000256" key="6">
    <source>
        <dbReference type="SAM" id="Phobius"/>
    </source>
</evidence>
<evidence type="ECO:0000313" key="9">
    <source>
        <dbReference type="Proteomes" id="UP001610432"/>
    </source>
</evidence>
<evidence type="ECO:0000256" key="3">
    <source>
        <dbReference type="ARBA" id="ARBA00022989"/>
    </source>
</evidence>
<feature type="transmembrane region" description="Helical" evidence="6">
    <location>
        <begin position="194"/>
        <end position="217"/>
    </location>
</feature>
<keyword evidence="4 6" id="KW-0472">Membrane</keyword>
<evidence type="ECO:0000256" key="1">
    <source>
        <dbReference type="ARBA" id="ARBA00004167"/>
    </source>
</evidence>
<gene>
    <name evidence="8" type="ORF">BJX67DRAFT_355893</name>
</gene>
<organism evidence="8 9">
    <name type="scientific">Aspergillus lucknowensis</name>
    <dbReference type="NCBI Taxonomy" id="176173"/>
    <lineage>
        <taxon>Eukaryota</taxon>
        <taxon>Fungi</taxon>
        <taxon>Dikarya</taxon>
        <taxon>Ascomycota</taxon>
        <taxon>Pezizomycotina</taxon>
        <taxon>Eurotiomycetes</taxon>
        <taxon>Eurotiomycetidae</taxon>
        <taxon>Eurotiales</taxon>
        <taxon>Aspergillaceae</taxon>
        <taxon>Aspergillus</taxon>
        <taxon>Aspergillus subgen. Nidulantes</taxon>
    </lineage>
</organism>
<keyword evidence="9" id="KW-1185">Reference proteome</keyword>
<dbReference type="EMBL" id="JBFXLQ010000025">
    <property type="protein sequence ID" value="KAL2866468.1"/>
    <property type="molecule type" value="Genomic_DNA"/>
</dbReference>
<evidence type="ECO:0000256" key="5">
    <source>
        <dbReference type="SAM" id="MobiDB-lite"/>
    </source>
</evidence>
<proteinExistence type="predicted"/>
<feature type="region of interest" description="Disordered" evidence="5">
    <location>
        <begin position="133"/>
        <end position="187"/>
    </location>
</feature>
<dbReference type="Proteomes" id="UP001610432">
    <property type="component" value="Unassembled WGS sequence"/>
</dbReference>
<keyword evidence="3 6" id="KW-1133">Transmembrane helix</keyword>
<comment type="caution">
    <text evidence="8">The sequence shown here is derived from an EMBL/GenBank/DDBJ whole genome shotgun (WGS) entry which is preliminary data.</text>
</comment>
<feature type="compositionally biased region" description="Polar residues" evidence="5">
    <location>
        <begin position="165"/>
        <end position="182"/>
    </location>
</feature>
<accession>A0ABR4LPK1</accession>
<evidence type="ECO:0008006" key="10">
    <source>
        <dbReference type="Google" id="ProtNLM"/>
    </source>
</evidence>
<feature type="chain" id="PRO_5046303281" description="Mid2 domain-containing protein" evidence="7">
    <location>
        <begin position="18"/>
        <end position="302"/>
    </location>
</feature>
<evidence type="ECO:0000256" key="4">
    <source>
        <dbReference type="ARBA" id="ARBA00023136"/>
    </source>
</evidence>
<evidence type="ECO:0000256" key="7">
    <source>
        <dbReference type="SAM" id="SignalP"/>
    </source>
</evidence>
<feature type="compositionally biased region" description="Polar residues" evidence="5">
    <location>
        <begin position="257"/>
        <end position="270"/>
    </location>
</feature>
<feature type="region of interest" description="Disordered" evidence="5">
    <location>
        <begin position="257"/>
        <end position="302"/>
    </location>
</feature>
<sequence length="302" mass="32191">MKSFIPLLALGASLSRAAETNFFISPGSQADQLASGNHTADYPVYQQHETTLFSWNTNWTLISLLLYQNENASFIRLIDFEEDAPNTYRYDMNPPVDLSWNDVFFLTLWNENWQKEGGERFFSSSYFRINASDSDSDPSTTTTTTTSTSTSTSTTSSPTTSPTDKSASSEPQTTDPSSSNADNEGGGLSSKAKVGLGVGIGLGVPALALAGVAAFYFRRRAQAQQYQRAQQFPPPGGGAGQYAAGAGYPSPAVSDINNPSPFKLGGSSTIPGYAGPVEVDSGAPGGAHQSRFQELPNGQYAR</sequence>
<dbReference type="GeneID" id="98144415"/>
<name>A0ABR4LPK1_9EURO</name>
<comment type="subcellular location">
    <subcellularLocation>
        <location evidence="1">Membrane</location>
        <topology evidence="1">Single-pass membrane protein</topology>
    </subcellularLocation>
</comment>
<dbReference type="PANTHER" id="PTHR15549:SF26">
    <property type="entry name" value="AXIAL BUDDING PATTERN PROTEIN 2-RELATED"/>
    <property type="match status" value="1"/>
</dbReference>
<dbReference type="InterPro" id="IPR051694">
    <property type="entry name" value="Immunoregulatory_rcpt-like"/>
</dbReference>
<evidence type="ECO:0000256" key="2">
    <source>
        <dbReference type="ARBA" id="ARBA00022692"/>
    </source>
</evidence>
<feature type="compositionally biased region" description="Low complexity" evidence="5">
    <location>
        <begin position="137"/>
        <end position="164"/>
    </location>
</feature>
<feature type="signal peptide" evidence="7">
    <location>
        <begin position="1"/>
        <end position="17"/>
    </location>
</feature>
<evidence type="ECO:0000313" key="8">
    <source>
        <dbReference type="EMBL" id="KAL2866468.1"/>
    </source>
</evidence>
<dbReference type="RefSeq" id="XP_070885447.1">
    <property type="nucleotide sequence ID" value="XM_071029343.1"/>
</dbReference>
<keyword evidence="7" id="KW-0732">Signal</keyword>
<reference evidence="8 9" key="1">
    <citation type="submission" date="2024-07" db="EMBL/GenBank/DDBJ databases">
        <title>Section-level genome sequencing and comparative genomics of Aspergillus sections Usti and Cavernicolus.</title>
        <authorList>
            <consortium name="Lawrence Berkeley National Laboratory"/>
            <person name="Nybo J.L."/>
            <person name="Vesth T.C."/>
            <person name="Theobald S."/>
            <person name="Frisvad J.C."/>
            <person name="Larsen T.O."/>
            <person name="Kjaerboelling I."/>
            <person name="Rothschild-Mancinelli K."/>
            <person name="Lyhne E.K."/>
            <person name="Kogle M.E."/>
            <person name="Barry K."/>
            <person name="Clum A."/>
            <person name="Na H."/>
            <person name="Ledsgaard L."/>
            <person name="Lin J."/>
            <person name="Lipzen A."/>
            <person name="Kuo A."/>
            <person name="Riley R."/>
            <person name="Mondo S."/>
            <person name="Labutti K."/>
            <person name="Haridas S."/>
            <person name="Pangalinan J."/>
            <person name="Salamov A.A."/>
            <person name="Simmons B.A."/>
            <person name="Magnuson J.K."/>
            <person name="Chen J."/>
            <person name="Drula E."/>
            <person name="Henrissat B."/>
            <person name="Wiebenga A."/>
            <person name="Lubbers R.J."/>
            <person name="Gomes A.C."/>
            <person name="Macurrencykelacurrency M.R."/>
            <person name="Stajich J."/>
            <person name="Grigoriev I.V."/>
            <person name="Mortensen U.H."/>
            <person name="De Vries R.P."/>
            <person name="Baker S.E."/>
            <person name="Andersen M.R."/>
        </authorList>
    </citation>
    <scope>NUCLEOTIDE SEQUENCE [LARGE SCALE GENOMIC DNA]</scope>
    <source>
        <strain evidence="8 9">CBS 449.75</strain>
    </source>
</reference>
<dbReference type="PANTHER" id="PTHR15549">
    <property type="entry name" value="PAIRED IMMUNOGLOBULIN-LIKE TYPE 2 RECEPTOR"/>
    <property type="match status" value="1"/>
</dbReference>